<evidence type="ECO:0000313" key="5">
    <source>
        <dbReference type="EMBL" id="KAK8737623.1"/>
    </source>
</evidence>
<keyword evidence="6" id="KW-1185">Reference proteome</keyword>
<evidence type="ECO:0008006" key="7">
    <source>
        <dbReference type="Google" id="ProtNLM"/>
    </source>
</evidence>
<dbReference type="InterPro" id="IPR026510">
    <property type="entry name" value="PEX11C_met"/>
</dbReference>
<proteinExistence type="predicted"/>
<dbReference type="Pfam" id="PF05648">
    <property type="entry name" value="PEX11"/>
    <property type="match status" value="1"/>
</dbReference>
<dbReference type="InterPro" id="IPR008733">
    <property type="entry name" value="PEX11"/>
</dbReference>
<dbReference type="GO" id="GO:0005778">
    <property type="term" value="C:peroxisomal membrane"/>
    <property type="evidence" value="ECO:0007669"/>
    <property type="project" value="UniProtKB-SubCell"/>
</dbReference>
<accession>A0AAW0WZ42</accession>
<reference evidence="5 6" key="1">
    <citation type="journal article" date="2024" name="BMC Genomics">
        <title>Genome assembly of redclaw crayfish (Cherax quadricarinatus) provides insights into its immune adaptation and hypoxia tolerance.</title>
        <authorList>
            <person name="Liu Z."/>
            <person name="Zheng J."/>
            <person name="Li H."/>
            <person name="Fang K."/>
            <person name="Wang S."/>
            <person name="He J."/>
            <person name="Zhou D."/>
            <person name="Weng S."/>
            <person name="Chi M."/>
            <person name="Gu Z."/>
            <person name="He J."/>
            <person name="Li F."/>
            <person name="Wang M."/>
        </authorList>
    </citation>
    <scope>NUCLEOTIDE SEQUENCE [LARGE SCALE GENOMIC DNA]</scope>
    <source>
        <strain evidence="5">ZL_2023a</strain>
    </source>
</reference>
<dbReference type="PANTHER" id="PTHR20990">
    <property type="entry name" value="PEROXISOMAL BIOGENESIS FACTOR 11"/>
    <property type="match status" value="1"/>
</dbReference>
<protein>
    <recommendedName>
        <fullName evidence="7">Peroxisomal membrane protein 11C</fullName>
    </recommendedName>
</protein>
<evidence type="ECO:0000256" key="2">
    <source>
        <dbReference type="ARBA" id="ARBA00023140"/>
    </source>
</evidence>
<dbReference type="Proteomes" id="UP001445076">
    <property type="component" value="Unassembled WGS sequence"/>
</dbReference>
<evidence type="ECO:0000256" key="4">
    <source>
        <dbReference type="SAM" id="Phobius"/>
    </source>
</evidence>
<sequence length="236" mass="27482">MGLEDIVSVLETYRGREKTMRTLQYGLLFVTPLAKQNVRVALETISSQIGTARLILRLFDDLPMLQYSLSCFKENKGKDTLVRWLEVVTTVVDQLYFPVEHLAWARDMKVFRGSSASLWHASLLLWGLSLILTILRSLRVISLMKQQHRQAAAKEDKDKIEVLYRRELLTVIMQAADLLNALNWMPRRPWTKPFLVWQVRPECRWRPWHLPFPQWQVGFLGLVSSLIGFSKFLSGQ</sequence>
<dbReference type="EMBL" id="JARKIK010000042">
    <property type="protein sequence ID" value="KAK8737623.1"/>
    <property type="molecule type" value="Genomic_DNA"/>
</dbReference>
<comment type="caution">
    <text evidence="5">The sequence shown here is derived from an EMBL/GenBank/DDBJ whole genome shotgun (WGS) entry which is preliminary data.</text>
</comment>
<keyword evidence="1 4" id="KW-0472">Membrane</keyword>
<keyword evidence="2" id="KW-0576">Peroxisome</keyword>
<gene>
    <name evidence="5" type="ORF">OTU49_004561</name>
</gene>
<feature type="transmembrane region" description="Helical" evidence="4">
    <location>
        <begin position="118"/>
        <end position="138"/>
    </location>
</feature>
<dbReference type="PANTHER" id="PTHR20990:SF1">
    <property type="entry name" value="PEROXISOMAL MEMBRANE PROTEIN 11C"/>
    <property type="match status" value="1"/>
</dbReference>
<organism evidence="5 6">
    <name type="scientific">Cherax quadricarinatus</name>
    <name type="common">Australian red claw crayfish</name>
    <dbReference type="NCBI Taxonomy" id="27406"/>
    <lineage>
        <taxon>Eukaryota</taxon>
        <taxon>Metazoa</taxon>
        <taxon>Ecdysozoa</taxon>
        <taxon>Arthropoda</taxon>
        <taxon>Crustacea</taxon>
        <taxon>Multicrustacea</taxon>
        <taxon>Malacostraca</taxon>
        <taxon>Eumalacostraca</taxon>
        <taxon>Eucarida</taxon>
        <taxon>Decapoda</taxon>
        <taxon>Pleocyemata</taxon>
        <taxon>Astacidea</taxon>
        <taxon>Parastacoidea</taxon>
        <taxon>Parastacidae</taxon>
        <taxon>Cherax</taxon>
    </lineage>
</organism>
<evidence type="ECO:0000313" key="6">
    <source>
        <dbReference type="Proteomes" id="UP001445076"/>
    </source>
</evidence>
<dbReference type="AlphaFoldDB" id="A0AAW0WZ42"/>
<name>A0AAW0WZ42_CHEQU</name>
<comment type="subcellular location">
    <subcellularLocation>
        <location evidence="3">Peroxisome membrane</location>
    </subcellularLocation>
</comment>
<evidence type="ECO:0000256" key="1">
    <source>
        <dbReference type="ARBA" id="ARBA00023136"/>
    </source>
</evidence>
<keyword evidence="4" id="KW-1133">Transmembrane helix</keyword>
<keyword evidence="4" id="KW-0812">Transmembrane</keyword>
<dbReference type="GO" id="GO:0016559">
    <property type="term" value="P:peroxisome fission"/>
    <property type="evidence" value="ECO:0007669"/>
    <property type="project" value="InterPro"/>
</dbReference>
<evidence type="ECO:0000256" key="3">
    <source>
        <dbReference type="ARBA" id="ARBA00046271"/>
    </source>
</evidence>